<evidence type="ECO:0000256" key="4">
    <source>
        <dbReference type="PIRNR" id="PIRNR000446"/>
    </source>
</evidence>
<dbReference type="Pfam" id="PF00698">
    <property type="entry name" value="Acyl_transf_1"/>
    <property type="match status" value="1"/>
</dbReference>
<dbReference type="PANTHER" id="PTHR42681">
    <property type="entry name" value="MALONYL-COA-ACYL CARRIER PROTEIN TRANSACYLASE, MITOCHONDRIAL"/>
    <property type="match status" value="1"/>
</dbReference>
<protein>
    <recommendedName>
        <fullName evidence="4">Malonyl CoA-acyl carrier protein transacylase</fullName>
        <ecNumber evidence="4">2.3.1.39</ecNumber>
    </recommendedName>
</protein>
<comment type="catalytic activity">
    <reaction evidence="3 4">
        <text>holo-[ACP] + malonyl-CoA = malonyl-[ACP] + CoA</text>
        <dbReference type="Rhea" id="RHEA:41792"/>
        <dbReference type="Rhea" id="RHEA-COMP:9623"/>
        <dbReference type="Rhea" id="RHEA-COMP:9685"/>
        <dbReference type="ChEBI" id="CHEBI:57287"/>
        <dbReference type="ChEBI" id="CHEBI:57384"/>
        <dbReference type="ChEBI" id="CHEBI:64479"/>
        <dbReference type="ChEBI" id="CHEBI:78449"/>
        <dbReference type="EC" id="2.3.1.39"/>
    </reaction>
</comment>
<dbReference type="EMBL" id="JBHLUK010000073">
    <property type="protein sequence ID" value="MFC0424646.1"/>
    <property type="molecule type" value="Genomic_DNA"/>
</dbReference>
<proteinExistence type="inferred from homology"/>
<dbReference type="EC" id="2.3.1.39" evidence="4"/>
<dbReference type="SUPFAM" id="SSF55048">
    <property type="entry name" value="Probable ACP-binding domain of malonyl-CoA ACP transacylase"/>
    <property type="match status" value="1"/>
</dbReference>
<gene>
    <name evidence="6" type="ORF">ACFFGS_10980</name>
</gene>
<dbReference type="RefSeq" id="WP_137644881.1">
    <property type="nucleotide sequence ID" value="NZ_BAABRM010000008.1"/>
</dbReference>
<dbReference type="Gene3D" id="3.30.70.250">
    <property type="entry name" value="Malonyl-CoA ACP transacylase, ACP-binding"/>
    <property type="match status" value="1"/>
</dbReference>
<comment type="similarity">
    <text evidence="4">Belongs to the fabD family.</text>
</comment>
<keyword evidence="7" id="KW-1185">Reference proteome</keyword>
<name>A0ABV6K5C7_9LACO</name>
<feature type="domain" description="Malonyl-CoA:ACP transacylase (MAT)" evidence="5">
    <location>
        <begin position="6"/>
        <end position="295"/>
    </location>
</feature>
<dbReference type="PIRSF" id="PIRSF000446">
    <property type="entry name" value="Mct"/>
    <property type="match status" value="1"/>
</dbReference>
<dbReference type="Proteomes" id="UP001589855">
    <property type="component" value="Unassembled WGS sequence"/>
</dbReference>
<evidence type="ECO:0000256" key="1">
    <source>
        <dbReference type="ARBA" id="ARBA00022679"/>
    </source>
</evidence>
<organism evidence="6 7">
    <name type="scientific">Lactiplantibacillus plajomi</name>
    <dbReference type="NCBI Taxonomy" id="1457217"/>
    <lineage>
        <taxon>Bacteria</taxon>
        <taxon>Bacillati</taxon>
        <taxon>Bacillota</taxon>
        <taxon>Bacilli</taxon>
        <taxon>Lactobacillales</taxon>
        <taxon>Lactobacillaceae</taxon>
        <taxon>Lactiplantibacillus</taxon>
    </lineage>
</organism>
<evidence type="ECO:0000313" key="7">
    <source>
        <dbReference type="Proteomes" id="UP001589855"/>
    </source>
</evidence>
<reference evidence="6 7" key="1">
    <citation type="submission" date="2024-09" db="EMBL/GenBank/DDBJ databases">
        <authorList>
            <person name="Sun Q."/>
            <person name="Mori K."/>
        </authorList>
    </citation>
    <scope>NUCLEOTIDE SEQUENCE [LARGE SCALE GENOMIC DNA]</scope>
    <source>
        <strain evidence="6 7">TBRC 4575</strain>
    </source>
</reference>
<evidence type="ECO:0000313" key="6">
    <source>
        <dbReference type="EMBL" id="MFC0424646.1"/>
    </source>
</evidence>
<dbReference type="InterPro" id="IPR016035">
    <property type="entry name" value="Acyl_Trfase/lysoPLipase"/>
</dbReference>
<dbReference type="PANTHER" id="PTHR42681:SF1">
    <property type="entry name" value="MALONYL-COA-ACYL CARRIER PROTEIN TRANSACYLASE, MITOCHONDRIAL"/>
    <property type="match status" value="1"/>
</dbReference>
<evidence type="ECO:0000256" key="2">
    <source>
        <dbReference type="ARBA" id="ARBA00023315"/>
    </source>
</evidence>
<comment type="caution">
    <text evidence="6">The sequence shown here is derived from an EMBL/GenBank/DDBJ whole genome shotgun (WGS) entry which is preliminary data.</text>
</comment>
<dbReference type="InterPro" id="IPR050858">
    <property type="entry name" value="Mal-CoA-ACP_Trans/PKS_FabD"/>
</dbReference>
<dbReference type="Gene3D" id="3.40.366.10">
    <property type="entry name" value="Malonyl-Coenzyme A Acyl Carrier Protein, domain 2"/>
    <property type="match status" value="1"/>
</dbReference>
<dbReference type="SMART" id="SM00827">
    <property type="entry name" value="PKS_AT"/>
    <property type="match status" value="1"/>
</dbReference>
<accession>A0ABV6K5C7</accession>
<dbReference type="SUPFAM" id="SSF52151">
    <property type="entry name" value="FabD/lysophospholipase-like"/>
    <property type="match status" value="1"/>
</dbReference>
<dbReference type="InterPro" id="IPR016036">
    <property type="entry name" value="Malonyl_transacylase_ACP-bd"/>
</dbReference>
<dbReference type="GO" id="GO:0004314">
    <property type="term" value="F:[acyl-carrier-protein] S-malonyltransferase activity"/>
    <property type="evidence" value="ECO:0007669"/>
    <property type="project" value="UniProtKB-EC"/>
</dbReference>
<dbReference type="InterPro" id="IPR014043">
    <property type="entry name" value="Acyl_transferase_dom"/>
</dbReference>
<dbReference type="InterPro" id="IPR024925">
    <property type="entry name" value="Malonyl_CoA-ACP_transAc"/>
</dbReference>
<sequence>MSIAIIFSGQGQATAGMGADLYAREPVYRATIDQIDQQLTWSLTTDEDWLEDATRTPVAITAMNLALFKLLAANQLRPEVMSGLSLGVYSALMAADTISLSDGIKVVAERARYMQRASLQRPGAMTAVLGATPALVQEACLAAQPVGAVYPANYNAATQIVIGGDLAAVEAAGEFLHTHGIKHVVPLDVAVASHTPLMQPAADALAKRLNFLHAREPKLPVISDTTVQPFEAATLKSTLTEQLTHPTYFGDCLAAMAKRGVTTMIQLGPGSAPAKLARRALPKMRVVRIASLEDWQAVRVELGGAIHDQ</sequence>
<evidence type="ECO:0000259" key="5">
    <source>
        <dbReference type="SMART" id="SM00827"/>
    </source>
</evidence>
<keyword evidence="1 4" id="KW-0808">Transferase</keyword>
<keyword evidence="2 4" id="KW-0012">Acyltransferase</keyword>
<dbReference type="InterPro" id="IPR001227">
    <property type="entry name" value="Ac_transferase_dom_sf"/>
</dbReference>
<evidence type="ECO:0000256" key="3">
    <source>
        <dbReference type="ARBA" id="ARBA00048462"/>
    </source>
</evidence>